<accession>A0A1C3HNC6</accession>
<reference evidence="2" key="2">
    <citation type="journal article" date="2021" name="J Glob Antimicrob Resist">
        <title>Genomic characterization and epidemiology of nosocomial Serratia marcescens isolates resistant to ceftazidime and their plasmids mediating rare blaTEM-61.</title>
        <authorList>
            <person name="Hayashi W."/>
            <person name="Yoshida S."/>
            <person name="Izumi K."/>
            <person name="Koide S."/>
            <person name="Soga E."/>
            <person name="Takizawa S."/>
            <person name="Arakawa Y."/>
            <person name="Nagano Y."/>
            <person name="Nagano N."/>
        </authorList>
    </citation>
    <scope>NUCLEOTIDE SEQUENCE</scope>
    <source>
        <strain evidence="2">Sm10</strain>
        <plasmid evidence="2">pSm10-1</plasmid>
    </source>
</reference>
<sequence length="147" mass="15774">MNSAKNFFLPSVKKTFCLRPLVPLFAVLNQFIATANTHSGISYHPTEDFNMAQQNVKGATSKPTAASALKNGGRSDLQVYELFLAVQRACGGRSTGTSEPPSVPADAEYLVIDQGEFDSLAVWLVEGVPVAASDEMNLTHWVISAGQ</sequence>
<evidence type="ECO:0008006" key="4">
    <source>
        <dbReference type="Google" id="ProtNLM"/>
    </source>
</evidence>
<feature type="chain" id="PRO_5040061140" description="Ribulokinase" evidence="1">
    <location>
        <begin position="36"/>
        <end position="147"/>
    </location>
</feature>
<dbReference type="AlphaFoldDB" id="A0A1C3HNC6"/>
<keyword evidence="2" id="KW-0614">Plasmid</keyword>
<feature type="signal peptide" evidence="1">
    <location>
        <begin position="1"/>
        <end position="35"/>
    </location>
</feature>
<evidence type="ECO:0000313" key="2">
    <source>
        <dbReference type="EMBL" id="BCG07103.1"/>
    </source>
</evidence>
<evidence type="ECO:0000256" key="1">
    <source>
        <dbReference type="SAM" id="SignalP"/>
    </source>
</evidence>
<dbReference type="RefSeq" id="WP_223182055.1">
    <property type="nucleotide sequence ID" value="NZ_CP192734.1"/>
</dbReference>
<protein>
    <recommendedName>
        <fullName evidence="4">Ribulokinase</fullName>
    </recommendedName>
</protein>
<keyword evidence="1" id="KW-0732">Signal</keyword>
<dbReference type="EMBL" id="LC545852">
    <property type="protein sequence ID" value="BCG07103.1"/>
    <property type="molecule type" value="Genomic_DNA"/>
</dbReference>
<organism evidence="3">
    <name type="scientific">Serratia marcescens</name>
    <dbReference type="NCBI Taxonomy" id="615"/>
    <lineage>
        <taxon>Bacteria</taxon>
        <taxon>Pseudomonadati</taxon>
        <taxon>Pseudomonadota</taxon>
        <taxon>Gammaproteobacteria</taxon>
        <taxon>Enterobacterales</taxon>
        <taxon>Yersiniaceae</taxon>
        <taxon>Serratia</taxon>
    </lineage>
</organism>
<proteinExistence type="predicted"/>
<dbReference type="EMBL" id="LT575491">
    <property type="protein sequence ID" value="SAY46553.1"/>
    <property type="molecule type" value="Genomic_DNA"/>
</dbReference>
<geneLocation type="plasmid" evidence="2">
    <name>pSm10-1</name>
</geneLocation>
<gene>
    <name evidence="3" type="ORF">PWN146_05322</name>
</gene>
<evidence type="ECO:0000313" key="3">
    <source>
        <dbReference type="EMBL" id="SAY46553.1"/>
    </source>
</evidence>
<name>A0A1C3HNC6_SERMA</name>
<reference evidence="3" key="1">
    <citation type="submission" date="2016-05" db="EMBL/GenBank/DDBJ databases">
        <authorList>
            <person name="Lavstsen T."/>
            <person name="Jespersen J.S."/>
        </authorList>
    </citation>
    <scope>NUCLEOTIDE SEQUENCE</scope>
    <source>
        <strain evidence="3">PWN146_assembly</strain>
    </source>
</reference>